<feature type="transmembrane region" description="Helical" evidence="1">
    <location>
        <begin position="46"/>
        <end position="65"/>
    </location>
</feature>
<feature type="transmembrane region" description="Helical" evidence="1">
    <location>
        <begin position="71"/>
        <end position="93"/>
    </location>
</feature>
<keyword evidence="1" id="KW-1133">Transmembrane helix</keyword>
<name>A0ABX1NWS7_9RHOO</name>
<gene>
    <name evidence="2" type="ORF">GPA24_13140</name>
</gene>
<dbReference type="Pfam" id="PF11804">
    <property type="entry name" value="DUF3325"/>
    <property type="match status" value="1"/>
</dbReference>
<organism evidence="2 3">
    <name type="scientific">Aromatoleum bremense</name>
    <dbReference type="NCBI Taxonomy" id="76115"/>
    <lineage>
        <taxon>Bacteria</taxon>
        <taxon>Pseudomonadati</taxon>
        <taxon>Pseudomonadota</taxon>
        <taxon>Betaproteobacteria</taxon>
        <taxon>Rhodocyclales</taxon>
        <taxon>Rhodocyclaceae</taxon>
        <taxon>Aromatoleum</taxon>
    </lineage>
</organism>
<evidence type="ECO:0000256" key="1">
    <source>
        <dbReference type="SAM" id="Phobius"/>
    </source>
</evidence>
<feature type="transmembrane region" description="Helical" evidence="1">
    <location>
        <begin position="6"/>
        <end position="25"/>
    </location>
</feature>
<dbReference type="EMBL" id="WTVP01000037">
    <property type="protein sequence ID" value="NMG16470.1"/>
    <property type="molecule type" value="Genomic_DNA"/>
</dbReference>
<keyword evidence="1" id="KW-0812">Transmembrane</keyword>
<proteinExistence type="predicted"/>
<protein>
    <submittedName>
        <fullName evidence="2">DUF3325 family protein</fullName>
    </submittedName>
</protein>
<dbReference type="InterPro" id="IPR021762">
    <property type="entry name" value="DUF3325"/>
</dbReference>
<sequence length="106" mass="11040">MAEFAGFLLVAACAAGYLGFALLALSLPRHWRDVTGAVPASPRRCALQRVVGYAALVLAFALAVMRDGAAFGSVLAILLLTAVATAVALTLSWRPKLLAAVARAFR</sequence>
<evidence type="ECO:0000313" key="2">
    <source>
        <dbReference type="EMBL" id="NMG16470.1"/>
    </source>
</evidence>
<keyword evidence="3" id="KW-1185">Reference proteome</keyword>
<comment type="caution">
    <text evidence="2">The sequence shown here is derived from an EMBL/GenBank/DDBJ whole genome shotgun (WGS) entry which is preliminary data.</text>
</comment>
<dbReference type="Proteomes" id="UP000633943">
    <property type="component" value="Unassembled WGS sequence"/>
</dbReference>
<keyword evidence="1" id="KW-0472">Membrane</keyword>
<evidence type="ECO:0000313" key="3">
    <source>
        <dbReference type="Proteomes" id="UP000633943"/>
    </source>
</evidence>
<reference evidence="2 3" key="1">
    <citation type="submission" date="2019-12" db="EMBL/GenBank/DDBJ databases">
        <title>Comparative genomics gives insights into the taxonomy of the Azoarcus-Aromatoleum group and reveals separate origins of nif in the plant-associated Azoarcus and non-plant-associated Aromatoleum sub-groups.</title>
        <authorList>
            <person name="Lafos M."/>
            <person name="Maluk M."/>
            <person name="Batista M."/>
            <person name="Junghare M."/>
            <person name="Carmona M."/>
            <person name="Faoro H."/>
            <person name="Cruz L.M."/>
            <person name="Battistoni F."/>
            <person name="De Souza E."/>
            <person name="Pedrosa F."/>
            <person name="Chen W.-M."/>
            <person name="Poole P.S."/>
            <person name="Dixon R.A."/>
            <person name="James E.K."/>
        </authorList>
    </citation>
    <scope>NUCLEOTIDE SEQUENCE [LARGE SCALE GENOMIC DNA]</scope>
    <source>
        <strain evidence="2 3">PbN1</strain>
    </source>
</reference>
<accession>A0ABX1NWS7</accession>
<dbReference type="RefSeq" id="WP_169203049.1">
    <property type="nucleotide sequence ID" value="NZ_CP059467.1"/>
</dbReference>